<organism evidence="1">
    <name type="scientific">gut metagenome</name>
    <dbReference type="NCBI Taxonomy" id="749906"/>
    <lineage>
        <taxon>unclassified sequences</taxon>
        <taxon>metagenomes</taxon>
        <taxon>organismal metagenomes</taxon>
    </lineage>
</organism>
<proteinExistence type="predicted"/>
<comment type="caution">
    <text evidence="1">The sequence shown here is derived from an EMBL/GenBank/DDBJ whole genome shotgun (WGS) entry which is preliminary data.</text>
</comment>
<feature type="non-terminal residue" evidence="1">
    <location>
        <position position="1"/>
    </location>
</feature>
<dbReference type="EMBL" id="AMCI01007725">
    <property type="protein sequence ID" value="EJW92163.1"/>
    <property type="molecule type" value="Genomic_DNA"/>
</dbReference>
<protein>
    <submittedName>
        <fullName evidence="1">Uncharacterized protein</fullName>
    </submittedName>
</protein>
<accession>J9FCL2</accession>
<gene>
    <name evidence="1" type="ORF">EVA_19729</name>
</gene>
<name>J9FCL2_9ZZZZ</name>
<evidence type="ECO:0000313" key="1">
    <source>
        <dbReference type="EMBL" id="EJW92163.1"/>
    </source>
</evidence>
<reference evidence="1" key="1">
    <citation type="journal article" date="2012" name="PLoS ONE">
        <title>Gene sets for utilization of primary and secondary nutrition supplies in the distal gut of endangered iberian lynx.</title>
        <authorList>
            <person name="Alcaide M."/>
            <person name="Messina E."/>
            <person name="Richter M."/>
            <person name="Bargiela R."/>
            <person name="Peplies J."/>
            <person name="Huws S.A."/>
            <person name="Newbold C.J."/>
            <person name="Golyshin P.N."/>
            <person name="Simon M.A."/>
            <person name="Lopez G."/>
            <person name="Yakimov M.M."/>
            <person name="Ferrer M."/>
        </authorList>
    </citation>
    <scope>NUCLEOTIDE SEQUENCE</scope>
</reference>
<sequence length="36" mass="4014">NLLSKHFWAVYSFADWQTNGAGVFYIKGTDGCGLFV</sequence>
<dbReference type="AlphaFoldDB" id="J9FCL2"/>